<evidence type="ECO:0000256" key="1">
    <source>
        <dbReference type="ARBA" id="ARBA00023002"/>
    </source>
</evidence>
<protein>
    <submittedName>
        <fullName evidence="3">Aldehyde dehydrogenase family protein</fullName>
    </submittedName>
</protein>
<dbReference type="GO" id="GO:0006574">
    <property type="term" value="P:L-valine catabolic process"/>
    <property type="evidence" value="ECO:0007669"/>
    <property type="project" value="TreeGrafter"/>
</dbReference>
<dbReference type="SUPFAM" id="SSF53720">
    <property type="entry name" value="ALDH-like"/>
    <property type="match status" value="1"/>
</dbReference>
<evidence type="ECO:0000313" key="4">
    <source>
        <dbReference type="Proteomes" id="UP000490386"/>
    </source>
</evidence>
<dbReference type="PANTHER" id="PTHR43866:SF4">
    <property type="entry name" value="MALONATE-SEMIALDEHYDE DEHYDROGENASE"/>
    <property type="match status" value="1"/>
</dbReference>
<dbReference type="EMBL" id="WBJX01000006">
    <property type="protein sequence ID" value="KAB1636339.1"/>
    <property type="molecule type" value="Genomic_DNA"/>
</dbReference>
<dbReference type="RefSeq" id="WP_151424660.1">
    <property type="nucleotide sequence ID" value="NZ_WBJX01000006.1"/>
</dbReference>
<dbReference type="Gene3D" id="3.40.605.10">
    <property type="entry name" value="Aldehyde Dehydrogenase, Chain A, domain 1"/>
    <property type="match status" value="1"/>
</dbReference>
<evidence type="ECO:0000259" key="2">
    <source>
        <dbReference type="Pfam" id="PF00171"/>
    </source>
</evidence>
<dbReference type="InterPro" id="IPR016162">
    <property type="entry name" value="Ald_DH_N"/>
</dbReference>
<dbReference type="Proteomes" id="UP000490386">
    <property type="component" value="Unassembled WGS sequence"/>
</dbReference>
<sequence>MTDTALPTIQHWIDGAYSTTAPARTSPVFNPALGTATGNVALADDAEINAAIAAAKAAFPGWSNTSIAKRQNIIFKFRELLNERKLELARIITSEHGKVVSDAAGEIQRGLEVVELAT</sequence>
<reference evidence="3 4" key="1">
    <citation type="submission" date="2019-09" db="EMBL/GenBank/DDBJ databases">
        <title>Phylogeny of genus Pseudoclavibacter and closely related genus.</title>
        <authorList>
            <person name="Li Y."/>
        </authorList>
    </citation>
    <scope>NUCLEOTIDE SEQUENCE [LARGE SCALE GENOMIC DNA]</scope>
    <source>
        <strain evidence="3 4">THG-MD12</strain>
    </source>
</reference>
<dbReference type="InterPro" id="IPR016161">
    <property type="entry name" value="Ald_DH/histidinol_DH"/>
</dbReference>
<name>A0A7J5AXY0_9MICO</name>
<accession>A0A7J5AXY0</accession>
<feature type="domain" description="Aldehyde dehydrogenase" evidence="2">
    <location>
        <begin position="24"/>
        <end position="117"/>
    </location>
</feature>
<dbReference type="Pfam" id="PF00171">
    <property type="entry name" value="Aldedh"/>
    <property type="match status" value="1"/>
</dbReference>
<dbReference type="GO" id="GO:0006210">
    <property type="term" value="P:thymine catabolic process"/>
    <property type="evidence" value="ECO:0007669"/>
    <property type="project" value="TreeGrafter"/>
</dbReference>
<dbReference type="AlphaFoldDB" id="A0A7J5AXY0"/>
<comment type="caution">
    <text evidence="3">The sequence shown here is derived from an EMBL/GenBank/DDBJ whole genome shotgun (WGS) entry which is preliminary data.</text>
</comment>
<feature type="non-terminal residue" evidence="3">
    <location>
        <position position="118"/>
    </location>
</feature>
<dbReference type="GO" id="GO:0004491">
    <property type="term" value="F:methylmalonate-semialdehyde dehydrogenase (acylating, NAD) activity"/>
    <property type="evidence" value="ECO:0007669"/>
    <property type="project" value="InterPro"/>
</dbReference>
<dbReference type="PANTHER" id="PTHR43866">
    <property type="entry name" value="MALONATE-SEMIALDEHYDE DEHYDROGENASE"/>
    <property type="match status" value="1"/>
</dbReference>
<dbReference type="OrthoDB" id="6882680at2"/>
<dbReference type="InterPro" id="IPR010061">
    <property type="entry name" value="MeMal-semiAld_DH"/>
</dbReference>
<dbReference type="InterPro" id="IPR015590">
    <property type="entry name" value="Aldehyde_DH_dom"/>
</dbReference>
<proteinExistence type="predicted"/>
<keyword evidence="4" id="KW-1185">Reference proteome</keyword>
<evidence type="ECO:0000313" key="3">
    <source>
        <dbReference type="EMBL" id="KAB1636339.1"/>
    </source>
</evidence>
<organism evidence="3 4">
    <name type="scientific">Pseudoclavibacter terrae</name>
    <dbReference type="NCBI Taxonomy" id="1530195"/>
    <lineage>
        <taxon>Bacteria</taxon>
        <taxon>Bacillati</taxon>
        <taxon>Actinomycetota</taxon>
        <taxon>Actinomycetes</taxon>
        <taxon>Micrococcales</taxon>
        <taxon>Microbacteriaceae</taxon>
        <taxon>Pseudoclavibacter</taxon>
    </lineage>
</organism>
<gene>
    <name evidence="3" type="ORF">F8O03_15345</name>
</gene>
<keyword evidence="1" id="KW-0560">Oxidoreductase</keyword>